<dbReference type="InterPro" id="IPR042119">
    <property type="entry name" value="QueA_dom2"/>
</dbReference>
<sequence length="403" mass="45676">MQIPEIDLKAYEYTLPEEKIAKFPLSRRDSSKLLHYRNGQISHLNFSNLPELLPAETLLVYNDTKVIPARLIFQRETGAKIEIFLLQPLAPTTVIPEIMLAKHPVIWETMIGNAKKWKDNEVLKGQIPFEGGTITLQAKLIDRETRQVEFSWDKAEVAFVDVVEASGEVPLPPYLNRKPIEEDKSRYQTVYSEKEGAVAAPTAGLHFTPEIFLQLKSKGIKEAQVTLHVSAGTFQPIKATQVTEHPMHSEQIHVNRKTIEMVLSQLGSVVTVGTTSVRTLESLYWYGVKLIEGKGEELKIQKLFPYENRDSLPSPQKSFEAILALMEEKGFQTIMGSTEIFIFPGYKFKIVKGLITNFHQPGSTLILLIATILGNEWKRVYTEALANNYRFLSYGDSSLLWID</sequence>
<keyword evidence="3 5" id="KW-0949">S-adenosyl-L-methionine</keyword>
<comment type="subcellular location">
    <subcellularLocation>
        <location evidence="5">Cytoplasm</location>
    </subcellularLocation>
</comment>
<dbReference type="InterPro" id="IPR003699">
    <property type="entry name" value="QueA"/>
</dbReference>
<evidence type="ECO:0000256" key="2">
    <source>
        <dbReference type="ARBA" id="ARBA00022679"/>
    </source>
</evidence>
<dbReference type="SUPFAM" id="SSF111337">
    <property type="entry name" value="QueA-like"/>
    <property type="match status" value="1"/>
</dbReference>
<evidence type="ECO:0000256" key="5">
    <source>
        <dbReference type="HAMAP-Rule" id="MF_00113"/>
    </source>
</evidence>
<evidence type="ECO:0000256" key="4">
    <source>
        <dbReference type="ARBA" id="ARBA00022785"/>
    </source>
</evidence>
<dbReference type="Gene3D" id="2.40.10.240">
    <property type="entry name" value="QueA-like"/>
    <property type="match status" value="1"/>
</dbReference>
<comment type="catalytic activity">
    <reaction evidence="5">
        <text>7-aminomethyl-7-carbaguanosine(34) in tRNA + S-adenosyl-L-methionine = epoxyqueuosine(34) in tRNA + adenine + L-methionine + 2 H(+)</text>
        <dbReference type="Rhea" id="RHEA:32155"/>
        <dbReference type="Rhea" id="RHEA-COMP:10342"/>
        <dbReference type="Rhea" id="RHEA-COMP:18582"/>
        <dbReference type="ChEBI" id="CHEBI:15378"/>
        <dbReference type="ChEBI" id="CHEBI:16708"/>
        <dbReference type="ChEBI" id="CHEBI:57844"/>
        <dbReference type="ChEBI" id="CHEBI:59789"/>
        <dbReference type="ChEBI" id="CHEBI:82833"/>
        <dbReference type="ChEBI" id="CHEBI:194443"/>
        <dbReference type="EC" id="2.4.99.17"/>
    </reaction>
</comment>
<keyword evidence="7" id="KW-1185">Reference proteome</keyword>
<evidence type="ECO:0000256" key="1">
    <source>
        <dbReference type="ARBA" id="ARBA00022490"/>
    </source>
</evidence>
<name>A0A327PAX0_9BACT</name>
<dbReference type="PANTHER" id="PTHR30307">
    <property type="entry name" value="S-ADENOSYLMETHIONINE:TRNA RIBOSYLTRANSFERASE-ISOMERASE"/>
    <property type="match status" value="1"/>
</dbReference>
<dbReference type="InterPro" id="IPR036100">
    <property type="entry name" value="QueA_sf"/>
</dbReference>
<keyword evidence="1 5" id="KW-0963">Cytoplasm</keyword>
<comment type="caution">
    <text evidence="6">The sequence shown here is derived from an EMBL/GenBank/DDBJ whole genome shotgun (WGS) entry which is preliminary data.</text>
</comment>
<dbReference type="Pfam" id="PF02547">
    <property type="entry name" value="Queuosine_synth"/>
    <property type="match status" value="1"/>
</dbReference>
<dbReference type="OrthoDB" id="9805933at2"/>
<accession>A0A327PAX0</accession>
<protein>
    <recommendedName>
        <fullName evidence="5">S-adenosylmethionine:tRNA ribosyltransferase-isomerase</fullName>
        <ecNumber evidence="5">2.4.99.17</ecNumber>
    </recommendedName>
    <alternativeName>
        <fullName evidence="5">Queuosine biosynthesis protein QueA</fullName>
    </alternativeName>
</protein>
<organism evidence="6 7">
    <name type="scientific">Algoriphagus yeomjeoni</name>
    <dbReference type="NCBI Taxonomy" id="291403"/>
    <lineage>
        <taxon>Bacteria</taxon>
        <taxon>Pseudomonadati</taxon>
        <taxon>Bacteroidota</taxon>
        <taxon>Cytophagia</taxon>
        <taxon>Cytophagales</taxon>
        <taxon>Cyclobacteriaceae</taxon>
        <taxon>Algoriphagus</taxon>
    </lineage>
</organism>
<dbReference type="HAMAP" id="MF_00113">
    <property type="entry name" value="QueA"/>
    <property type="match status" value="1"/>
</dbReference>
<evidence type="ECO:0000313" key="7">
    <source>
        <dbReference type="Proteomes" id="UP000249610"/>
    </source>
</evidence>
<keyword evidence="2 5" id="KW-0808">Transferase</keyword>
<comment type="similarity">
    <text evidence="5">Belongs to the QueA family.</text>
</comment>
<comment type="subunit">
    <text evidence="5">Monomer.</text>
</comment>
<evidence type="ECO:0000313" key="6">
    <source>
        <dbReference type="EMBL" id="RAI89395.1"/>
    </source>
</evidence>
<dbReference type="InterPro" id="IPR042118">
    <property type="entry name" value="QueA_dom1"/>
</dbReference>
<comment type="pathway">
    <text evidence="5">tRNA modification; tRNA-queuosine biosynthesis.</text>
</comment>
<proteinExistence type="inferred from homology"/>
<dbReference type="EC" id="2.4.99.17" evidence="5"/>
<dbReference type="EMBL" id="QLLK01000006">
    <property type="protein sequence ID" value="RAI89395.1"/>
    <property type="molecule type" value="Genomic_DNA"/>
</dbReference>
<dbReference type="GO" id="GO:0051075">
    <property type="term" value="F:S-adenosylmethionine:tRNA ribosyltransferase-isomerase activity"/>
    <property type="evidence" value="ECO:0007669"/>
    <property type="project" value="UniProtKB-EC"/>
</dbReference>
<comment type="function">
    <text evidence="5">Transfers and isomerizes the ribose moiety from AdoMet to the 7-aminomethyl group of 7-deazaguanine (preQ1-tRNA) to give epoxyqueuosine (oQ-tRNA).</text>
</comment>
<gene>
    <name evidence="5" type="primary">queA</name>
    <name evidence="6" type="ORF">LV83_02437</name>
</gene>
<dbReference type="GO" id="GO:0008616">
    <property type="term" value="P:tRNA queuosine(34) biosynthetic process"/>
    <property type="evidence" value="ECO:0007669"/>
    <property type="project" value="UniProtKB-UniRule"/>
</dbReference>
<keyword evidence="6" id="KW-0413">Isomerase</keyword>
<dbReference type="PANTHER" id="PTHR30307:SF0">
    <property type="entry name" value="S-ADENOSYLMETHIONINE:TRNA RIBOSYLTRANSFERASE-ISOMERASE"/>
    <property type="match status" value="1"/>
</dbReference>
<reference evidence="6 7" key="1">
    <citation type="submission" date="2018-06" db="EMBL/GenBank/DDBJ databases">
        <title>Genomic Encyclopedia of Archaeal and Bacterial Type Strains, Phase II (KMG-II): from individual species to whole genera.</title>
        <authorList>
            <person name="Goeker M."/>
        </authorList>
    </citation>
    <scope>NUCLEOTIDE SEQUENCE [LARGE SCALE GENOMIC DNA]</scope>
    <source>
        <strain evidence="6 7">DSM 23446</strain>
    </source>
</reference>
<evidence type="ECO:0000256" key="3">
    <source>
        <dbReference type="ARBA" id="ARBA00022691"/>
    </source>
</evidence>
<dbReference type="Gene3D" id="3.40.1780.10">
    <property type="entry name" value="QueA-like"/>
    <property type="match status" value="1"/>
</dbReference>
<dbReference type="UniPathway" id="UPA00392"/>
<dbReference type="GO" id="GO:0005737">
    <property type="term" value="C:cytoplasm"/>
    <property type="evidence" value="ECO:0007669"/>
    <property type="project" value="UniProtKB-SubCell"/>
</dbReference>
<dbReference type="RefSeq" id="WP_111611771.1">
    <property type="nucleotide sequence ID" value="NZ_QLLK01000006.1"/>
</dbReference>
<dbReference type="Proteomes" id="UP000249610">
    <property type="component" value="Unassembled WGS sequence"/>
</dbReference>
<keyword evidence="4 5" id="KW-0671">Queuosine biosynthesis</keyword>
<dbReference type="AlphaFoldDB" id="A0A327PAX0"/>